<dbReference type="EMBL" id="SDPP02000001">
    <property type="protein sequence ID" value="KAA1380296.1"/>
    <property type="molecule type" value="Genomic_DNA"/>
</dbReference>
<protein>
    <submittedName>
        <fullName evidence="8">RDD family protein</fullName>
    </submittedName>
</protein>
<evidence type="ECO:0000256" key="4">
    <source>
        <dbReference type="ARBA" id="ARBA00023136"/>
    </source>
</evidence>
<feature type="domain" description="RDD" evidence="7">
    <location>
        <begin position="63"/>
        <end position="159"/>
    </location>
</feature>
<evidence type="ECO:0000256" key="1">
    <source>
        <dbReference type="ARBA" id="ARBA00004141"/>
    </source>
</evidence>
<accession>A0A641AQB6</accession>
<gene>
    <name evidence="8" type="ORF">ESP62_003625</name>
</gene>
<evidence type="ECO:0000256" key="6">
    <source>
        <dbReference type="SAM" id="Phobius"/>
    </source>
</evidence>
<keyword evidence="4 6" id="KW-0472">Membrane</keyword>
<evidence type="ECO:0000259" key="7">
    <source>
        <dbReference type="Pfam" id="PF06271"/>
    </source>
</evidence>
<reference evidence="8" key="1">
    <citation type="submission" date="2019-09" db="EMBL/GenBank/DDBJ databases">
        <authorList>
            <person name="Li J."/>
        </authorList>
    </citation>
    <scope>NUCLEOTIDE SEQUENCE [LARGE SCALE GENOMIC DNA]</scope>
    <source>
        <strain evidence="8">NRBC 14897</strain>
    </source>
</reference>
<dbReference type="RefSeq" id="WP_129180625.1">
    <property type="nucleotide sequence ID" value="NZ_JAGIOG010000001.1"/>
</dbReference>
<keyword evidence="3 6" id="KW-1133">Transmembrane helix</keyword>
<dbReference type="Pfam" id="PF06271">
    <property type="entry name" value="RDD"/>
    <property type="match status" value="1"/>
</dbReference>
<dbReference type="InterPro" id="IPR010432">
    <property type="entry name" value="RDD"/>
</dbReference>
<feature type="region of interest" description="Disordered" evidence="5">
    <location>
        <begin position="1"/>
        <end position="30"/>
    </location>
</feature>
<comment type="subcellular location">
    <subcellularLocation>
        <location evidence="1">Membrane</location>
        <topology evidence="1">Multi-pass membrane protein</topology>
    </subcellularLocation>
</comment>
<dbReference type="OrthoDB" id="3254248at2"/>
<dbReference type="Proteomes" id="UP001515100">
    <property type="component" value="Unassembled WGS sequence"/>
</dbReference>
<feature type="transmembrane region" description="Helical" evidence="6">
    <location>
        <begin position="124"/>
        <end position="146"/>
    </location>
</feature>
<evidence type="ECO:0000313" key="8">
    <source>
        <dbReference type="EMBL" id="KAA1380296.1"/>
    </source>
</evidence>
<evidence type="ECO:0000256" key="3">
    <source>
        <dbReference type="ARBA" id="ARBA00022989"/>
    </source>
</evidence>
<feature type="transmembrane region" description="Helical" evidence="6">
    <location>
        <begin position="66"/>
        <end position="88"/>
    </location>
</feature>
<keyword evidence="9" id="KW-1185">Reference proteome</keyword>
<dbReference type="GO" id="GO:0016020">
    <property type="term" value="C:membrane"/>
    <property type="evidence" value="ECO:0007669"/>
    <property type="project" value="UniProtKB-SubCell"/>
</dbReference>
<sequence>MSDPQTPPVPPAGSAFPPPPPAGAYQPPPAGWAPAPVGPGFHVDQASGLALPDGVELASNGRRIGAYFLSIPLAIVTLGIGYLIWGAIVWGKGTSPALQVLGMKVYRPEQRSTATWGTMALRNIIGGIAQGILSIITMLISFVLFLTRPDRKSLPDLIASTVVVHDPRKILG</sequence>
<evidence type="ECO:0000313" key="9">
    <source>
        <dbReference type="Proteomes" id="UP001515100"/>
    </source>
</evidence>
<name>A0A641AQB6_9ACTN</name>
<evidence type="ECO:0000256" key="2">
    <source>
        <dbReference type="ARBA" id="ARBA00022692"/>
    </source>
</evidence>
<keyword evidence="2 6" id="KW-0812">Transmembrane</keyword>
<evidence type="ECO:0000256" key="5">
    <source>
        <dbReference type="SAM" id="MobiDB-lite"/>
    </source>
</evidence>
<organism evidence="8 9">
    <name type="scientific">Aeromicrobium fastidiosum</name>
    <dbReference type="NCBI Taxonomy" id="52699"/>
    <lineage>
        <taxon>Bacteria</taxon>
        <taxon>Bacillati</taxon>
        <taxon>Actinomycetota</taxon>
        <taxon>Actinomycetes</taxon>
        <taxon>Propionibacteriales</taxon>
        <taxon>Nocardioidaceae</taxon>
        <taxon>Aeromicrobium</taxon>
    </lineage>
</organism>
<comment type="caution">
    <text evidence="8">The sequence shown here is derived from an EMBL/GenBank/DDBJ whole genome shotgun (WGS) entry which is preliminary data.</text>
</comment>
<proteinExistence type="predicted"/>
<dbReference type="AlphaFoldDB" id="A0A641AQB6"/>